<dbReference type="GO" id="GO:0005576">
    <property type="term" value="C:extracellular region"/>
    <property type="evidence" value="ECO:0007669"/>
    <property type="project" value="InterPro"/>
</dbReference>
<evidence type="ECO:0000256" key="1">
    <source>
        <dbReference type="ARBA" id="ARBA00022737"/>
    </source>
</evidence>
<sequence length="391" mass="44031">MQLSFSNLTFPHRTPAKTDRMRSHLVLVGLFSLCSLSFSQDCTPEVLENVDFPGADITFLFSPDVRHCQLLCTQHPSCLFFTFLRADWTRDNRNFHCLLKSSPSGRPSQQTPLQGATSGFSLKFCPRESKPCLSEVYQNVDFLGADYRSLFTADFEECQRACTQDPLCQFFTFLNEDFTSATIRFKCHLKVSLTVPRPAVIERKAGVISGFSTTIQTSEFFEPACQGKLFPSTEIPGNDFLALPAASPEHCLALCSAHPLCSFFSYASNNFNCSLKNNVNTITINSNERITSGIPARFCQLDNSWVKVTFEGVDFLGSDVRAEQMDDADTCQRTCTDDRNCEFYTFTTERFPDQAFRLRCFLKRDITLPAPPRVNKLNNVVSGFSLRSCVI</sequence>
<dbReference type="EMBL" id="JAUPFM010000014">
    <property type="protein sequence ID" value="KAK2830164.1"/>
    <property type="molecule type" value="Genomic_DNA"/>
</dbReference>
<keyword evidence="6" id="KW-1185">Reference proteome</keyword>
<organism evidence="5 6">
    <name type="scientific">Channa striata</name>
    <name type="common">Snakehead murrel</name>
    <name type="synonym">Ophicephalus striatus</name>
    <dbReference type="NCBI Taxonomy" id="64152"/>
    <lineage>
        <taxon>Eukaryota</taxon>
        <taxon>Metazoa</taxon>
        <taxon>Chordata</taxon>
        <taxon>Craniata</taxon>
        <taxon>Vertebrata</taxon>
        <taxon>Euteleostomi</taxon>
        <taxon>Actinopterygii</taxon>
        <taxon>Neopterygii</taxon>
        <taxon>Teleostei</taxon>
        <taxon>Neoteleostei</taxon>
        <taxon>Acanthomorphata</taxon>
        <taxon>Anabantaria</taxon>
        <taxon>Anabantiformes</taxon>
        <taxon>Channoidei</taxon>
        <taxon>Channidae</taxon>
        <taxon>Channa</taxon>
    </lineage>
</organism>
<reference evidence="5" key="1">
    <citation type="submission" date="2023-07" db="EMBL/GenBank/DDBJ databases">
        <title>Chromosome-level Genome Assembly of Striped Snakehead (Channa striata).</title>
        <authorList>
            <person name="Liu H."/>
        </authorList>
    </citation>
    <scope>NUCLEOTIDE SEQUENCE</scope>
    <source>
        <strain evidence="5">Gz</strain>
        <tissue evidence="5">Muscle</tissue>
    </source>
</reference>
<evidence type="ECO:0000313" key="6">
    <source>
        <dbReference type="Proteomes" id="UP001187415"/>
    </source>
</evidence>
<dbReference type="GO" id="GO:0006508">
    <property type="term" value="P:proteolysis"/>
    <property type="evidence" value="ECO:0007669"/>
    <property type="project" value="InterPro"/>
</dbReference>
<protein>
    <recommendedName>
        <fullName evidence="4">Apple domain-containing protein</fullName>
    </recommendedName>
</protein>
<keyword evidence="2" id="KW-1015">Disulfide bond</keyword>
<feature type="domain" description="Apple" evidence="4">
    <location>
        <begin position="225"/>
        <end position="299"/>
    </location>
</feature>
<dbReference type="SMART" id="SM00223">
    <property type="entry name" value="APPLE"/>
    <property type="match status" value="4"/>
</dbReference>
<proteinExistence type="predicted"/>
<dbReference type="Pfam" id="PF00024">
    <property type="entry name" value="PAN_1"/>
    <property type="match status" value="4"/>
</dbReference>
<feature type="domain" description="Apple" evidence="4">
    <location>
        <begin position="132"/>
        <end position="205"/>
    </location>
</feature>
<evidence type="ECO:0000256" key="2">
    <source>
        <dbReference type="ARBA" id="ARBA00023157"/>
    </source>
</evidence>
<gene>
    <name evidence="5" type="ORF">Q5P01_018095</name>
</gene>
<name>A0AA88M4B3_CHASR</name>
<accession>A0AA88M4B3</accession>
<dbReference type="InterPro" id="IPR003609">
    <property type="entry name" value="Pan_app"/>
</dbReference>
<evidence type="ECO:0000256" key="3">
    <source>
        <dbReference type="SAM" id="SignalP"/>
    </source>
</evidence>
<comment type="caution">
    <text evidence="5">The sequence shown here is derived from an EMBL/GenBank/DDBJ whole genome shotgun (WGS) entry which is preliminary data.</text>
</comment>
<feature type="domain" description="Apple" evidence="4">
    <location>
        <begin position="42"/>
        <end position="125"/>
    </location>
</feature>
<dbReference type="PANTHER" id="PTHR33946">
    <property type="match status" value="1"/>
</dbReference>
<keyword evidence="3" id="KW-0732">Signal</keyword>
<dbReference type="AlphaFoldDB" id="A0AA88M4B3"/>
<evidence type="ECO:0000259" key="4">
    <source>
        <dbReference type="PROSITE" id="PS50948"/>
    </source>
</evidence>
<dbReference type="Proteomes" id="UP001187415">
    <property type="component" value="Unassembled WGS sequence"/>
</dbReference>
<dbReference type="PRINTS" id="PR00005">
    <property type="entry name" value="APPLEDOMAIN"/>
</dbReference>
<dbReference type="PANTHER" id="PTHR33946:SF4">
    <property type="entry name" value="COAGULATION FACTOR XI"/>
    <property type="match status" value="1"/>
</dbReference>
<keyword evidence="1" id="KW-0677">Repeat</keyword>
<feature type="chain" id="PRO_5041698739" description="Apple domain-containing protein" evidence="3">
    <location>
        <begin position="40"/>
        <end position="391"/>
    </location>
</feature>
<dbReference type="PROSITE" id="PS00495">
    <property type="entry name" value="APPLE"/>
    <property type="match status" value="1"/>
</dbReference>
<evidence type="ECO:0000313" key="5">
    <source>
        <dbReference type="EMBL" id="KAK2830164.1"/>
    </source>
</evidence>
<feature type="signal peptide" evidence="3">
    <location>
        <begin position="1"/>
        <end position="39"/>
    </location>
</feature>
<dbReference type="CDD" id="cd01100">
    <property type="entry name" value="APPLE_Factor_XI_like"/>
    <property type="match status" value="3"/>
</dbReference>
<dbReference type="InterPro" id="IPR000177">
    <property type="entry name" value="Apple"/>
</dbReference>
<dbReference type="Gene3D" id="3.50.4.10">
    <property type="entry name" value="Hepatocyte Growth Factor"/>
    <property type="match status" value="4"/>
</dbReference>
<dbReference type="PROSITE" id="PS50948">
    <property type="entry name" value="PAN"/>
    <property type="match status" value="3"/>
</dbReference>